<gene>
    <name evidence="1" type="ORF">F0P94_08815</name>
</gene>
<dbReference type="InterPro" id="IPR022441">
    <property type="entry name" value="Para_beta_helix_rpt-2"/>
</dbReference>
<proteinExistence type="predicted"/>
<evidence type="ECO:0000313" key="2">
    <source>
        <dbReference type="Proteomes" id="UP000326570"/>
    </source>
</evidence>
<reference evidence="1 2" key="1">
    <citation type="submission" date="2019-09" db="EMBL/GenBank/DDBJ databases">
        <title>Genome sequence of Adhaeribacter sp. M2.</title>
        <authorList>
            <person name="Srinivasan S."/>
        </authorList>
    </citation>
    <scope>NUCLEOTIDE SEQUENCE [LARGE SCALE GENOMIC DNA]</scope>
    <source>
        <strain evidence="1 2">M2</strain>
    </source>
</reference>
<dbReference type="Proteomes" id="UP000326570">
    <property type="component" value="Unassembled WGS sequence"/>
</dbReference>
<evidence type="ECO:0000313" key="1">
    <source>
        <dbReference type="EMBL" id="KAA9339051.1"/>
    </source>
</evidence>
<dbReference type="EMBL" id="VTWT01000004">
    <property type="protein sequence ID" value="KAA9339051.1"/>
    <property type="molecule type" value="Genomic_DNA"/>
</dbReference>
<dbReference type="AlphaFoldDB" id="A0A5N1IXQ7"/>
<keyword evidence="2" id="KW-1185">Reference proteome</keyword>
<protein>
    <submittedName>
        <fullName evidence="1">Uncharacterized protein</fullName>
    </submittedName>
</protein>
<name>A0A5N1IXQ7_9BACT</name>
<sequence>MTSTTNNRITNNTISGNHYDLFFLQI</sequence>
<dbReference type="RefSeq" id="WP_150903685.1">
    <property type="nucleotide sequence ID" value="NZ_VTWT01000004.1"/>
</dbReference>
<dbReference type="NCBIfam" id="TIGR03804">
    <property type="entry name" value="para_beta_helix"/>
    <property type="match status" value="1"/>
</dbReference>
<accession>A0A5N1IXQ7</accession>
<comment type="caution">
    <text evidence="1">The sequence shown here is derived from an EMBL/GenBank/DDBJ whole genome shotgun (WGS) entry which is preliminary data.</text>
</comment>
<organism evidence="1 2">
    <name type="scientific">Adhaeribacter soli</name>
    <dbReference type="NCBI Taxonomy" id="2607655"/>
    <lineage>
        <taxon>Bacteria</taxon>
        <taxon>Pseudomonadati</taxon>
        <taxon>Bacteroidota</taxon>
        <taxon>Cytophagia</taxon>
        <taxon>Cytophagales</taxon>
        <taxon>Hymenobacteraceae</taxon>
        <taxon>Adhaeribacter</taxon>
    </lineage>
</organism>